<feature type="region of interest" description="Disordered" evidence="6">
    <location>
        <begin position="284"/>
        <end position="324"/>
    </location>
</feature>
<gene>
    <name evidence="9" type="ORF">FZEAL_7645</name>
</gene>
<proteinExistence type="inferred from homology"/>
<dbReference type="Proteomes" id="UP000635477">
    <property type="component" value="Unassembled WGS sequence"/>
</dbReference>
<feature type="transmembrane region" description="Helical" evidence="7">
    <location>
        <begin position="136"/>
        <end position="159"/>
    </location>
</feature>
<feature type="compositionally biased region" description="Polar residues" evidence="6">
    <location>
        <begin position="349"/>
        <end position="360"/>
    </location>
</feature>
<feature type="transmembrane region" description="Helical" evidence="7">
    <location>
        <begin position="212"/>
        <end position="234"/>
    </location>
</feature>
<keyword evidence="2 7" id="KW-0812">Transmembrane</keyword>
<evidence type="ECO:0000256" key="2">
    <source>
        <dbReference type="ARBA" id="ARBA00022692"/>
    </source>
</evidence>
<dbReference type="GO" id="GO:0016020">
    <property type="term" value="C:membrane"/>
    <property type="evidence" value="ECO:0007669"/>
    <property type="project" value="UniProtKB-SubCell"/>
</dbReference>
<evidence type="ECO:0000256" key="7">
    <source>
        <dbReference type="SAM" id="Phobius"/>
    </source>
</evidence>
<organism evidence="9 10">
    <name type="scientific">Fusarium zealandicum</name>
    <dbReference type="NCBI Taxonomy" id="1053134"/>
    <lineage>
        <taxon>Eukaryota</taxon>
        <taxon>Fungi</taxon>
        <taxon>Dikarya</taxon>
        <taxon>Ascomycota</taxon>
        <taxon>Pezizomycotina</taxon>
        <taxon>Sordariomycetes</taxon>
        <taxon>Hypocreomycetidae</taxon>
        <taxon>Hypocreales</taxon>
        <taxon>Nectriaceae</taxon>
        <taxon>Fusarium</taxon>
        <taxon>Fusarium staphyleae species complex</taxon>
    </lineage>
</organism>
<evidence type="ECO:0000256" key="4">
    <source>
        <dbReference type="ARBA" id="ARBA00023136"/>
    </source>
</evidence>
<name>A0A8H4XHL9_9HYPO</name>
<keyword evidence="4 7" id="KW-0472">Membrane</keyword>
<feature type="domain" description="Rhodopsin" evidence="8">
    <location>
        <begin position="28"/>
        <end position="271"/>
    </location>
</feature>
<evidence type="ECO:0000313" key="9">
    <source>
        <dbReference type="EMBL" id="KAF4975592.1"/>
    </source>
</evidence>
<dbReference type="EMBL" id="JABEYC010000625">
    <property type="protein sequence ID" value="KAF4975592.1"/>
    <property type="molecule type" value="Genomic_DNA"/>
</dbReference>
<evidence type="ECO:0000256" key="3">
    <source>
        <dbReference type="ARBA" id="ARBA00022989"/>
    </source>
</evidence>
<comment type="caution">
    <text evidence="9">The sequence shown here is derived from an EMBL/GenBank/DDBJ whole genome shotgun (WGS) entry which is preliminary data.</text>
</comment>
<protein>
    <recommendedName>
        <fullName evidence="8">Rhodopsin domain-containing protein</fullName>
    </recommendedName>
</protein>
<evidence type="ECO:0000259" key="8">
    <source>
        <dbReference type="Pfam" id="PF20684"/>
    </source>
</evidence>
<feature type="region of interest" description="Disordered" evidence="6">
    <location>
        <begin position="343"/>
        <end position="367"/>
    </location>
</feature>
<keyword evidence="3 7" id="KW-1133">Transmembrane helix</keyword>
<comment type="similarity">
    <text evidence="5">Belongs to the SAT4 family.</text>
</comment>
<dbReference type="InterPro" id="IPR052337">
    <property type="entry name" value="SAT4-like"/>
</dbReference>
<feature type="transmembrane region" description="Helical" evidence="7">
    <location>
        <begin position="46"/>
        <end position="68"/>
    </location>
</feature>
<evidence type="ECO:0000256" key="1">
    <source>
        <dbReference type="ARBA" id="ARBA00004141"/>
    </source>
</evidence>
<dbReference type="AlphaFoldDB" id="A0A8H4XHL9"/>
<comment type="subcellular location">
    <subcellularLocation>
        <location evidence="1">Membrane</location>
        <topology evidence="1">Multi-pass membrane protein</topology>
    </subcellularLocation>
</comment>
<evidence type="ECO:0000256" key="5">
    <source>
        <dbReference type="ARBA" id="ARBA00038359"/>
    </source>
</evidence>
<reference evidence="9" key="1">
    <citation type="journal article" date="2020" name="BMC Genomics">
        <title>Correction to: Identification and distribution of gene clusters required for synthesis of sphingolipid metabolism inhibitors in diverse species of the filamentous fungus Fusarium.</title>
        <authorList>
            <person name="Kim H.S."/>
            <person name="Lohmar J.M."/>
            <person name="Busman M."/>
            <person name="Brown D.W."/>
            <person name="Naumann T.A."/>
            <person name="Divon H.H."/>
            <person name="Lysoe E."/>
            <person name="Uhlig S."/>
            <person name="Proctor R.H."/>
        </authorList>
    </citation>
    <scope>NUCLEOTIDE SEQUENCE</scope>
    <source>
        <strain evidence="9">NRRL 22465</strain>
    </source>
</reference>
<dbReference type="Pfam" id="PF20684">
    <property type="entry name" value="Fung_rhodopsin"/>
    <property type="match status" value="1"/>
</dbReference>
<accession>A0A8H4XHL9</accession>
<dbReference type="PANTHER" id="PTHR33048">
    <property type="entry name" value="PTH11-LIKE INTEGRAL MEMBRANE PROTEIN (AFU_ORTHOLOGUE AFUA_5G11245)"/>
    <property type="match status" value="1"/>
</dbReference>
<reference evidence="9" key="2">
    <citation type="submission" date="2020-05" db="EMBL/GenBank/DDBJ databases">
        <authorList>
            <person name="Kim H.-S."/>
            <person name="Proctor R.H."/>
            <person name="Brown D.W."/>
        </authorList>
    </citation>
    <scope>NUCLEOTIDE SEQUENCE</scope>
    <source>
        <strain evidence="9">NRRL 22465</strain>
    </source>
</reference>
<dbReference type="InterPro" id="IPR049326">
    <property type="entry name" value="Rhodopsin_dom_fungi"/>
</dbReference>
<dbReference type="OrthoDB" id="4329349at2759"/>
<evidence type="ECO:0000313" key="10">
    <source>
        <dbReference type="Proteomes" id="UP000635477"/>
    </source>
</evidence>
<keyword evidence="10" id="KW-1185">Reference proteome</keyword>
<sequence>MPVLKDRPSFLYEAWTLYVIGTLVIFTRFAVRLKTVGWRGFQGDDFFSILVLIFYAMDAFAVHLIYYYGTNIEAPLWAAHNTMTDTALAEFELGAKLELLAWYSYTSIIWSLKGTMLCFFARMTIGTWHNFFVKSISIFCAVSYCAVFLTITLGCFPTQKNWQVLPNPGLKCTFKLQNFLVTTVLNVLTDAFILCIPLPMLWTLQIPFRKKLVVGLLLSSGAFVIAAAIIRVVLTVSASPSALTINGWGVRETIVGIIAVNVPALRPLFTREFWSTGPVTQIASHRNTSGAGRSSDMGPYELTPSINGSKHGDRGSQESIVGKGSREAGVMVRTTFSIGHDQIGDSESWYESQGGVTKSKVQADPRV</sequence>
<evidence type="ECO:0000256" key="6">
    <source>
        <dbReference type="SAM" id="MobiDB-lite"/>
    </source>
</evidence>
<feature type="transmembrane region" description="Helical" evidence="7">
    <location>
        <begin position="179"/>
        <end position="200"/>
    </location>
</feature>
<feature type="transmembrane region" description="Helical" evidence="7">
    <location>
        <begin position="12"/>
        <end position="31"/>
    </location>
</feature>
<dbReference type="PANTHER" id="PTHR33048:SF2">
    <property type="entry name" value="SRPK"/>
    <property type="match status" value="1"/>
</dbReference>